<evidence type="ECO:0000313" key="2">
    <source>
        <dbReference type="EMBL" id="CAD5214430.1"/>
    </source>
</evidence>
<name>A0A811KG08_9BILA</name>
<gene>
    <name evidence="2" type="ORF">BOKJ2_LOCUS5589</name>
</gene>
<proteinExistence type="predicted"/>
<dbReference type="EMBL" id="CAJFCW020000003">
    <property type="protein sequence ID" value="CAG9102733.1"/>
    <property type="molecule type" value="Genomic_DNA"/>
</dbReference>
<dbReference type="Proteomes" id="UP000783686">
    <property type="component" value="Unassembled WGS sequence"/>
</dbReference>
<accession>A0A811KG08</accession>
<dbReference type="EMBL" id="CAJFDH010000003">
    <property type="protein sequence ID" value="CAD5214430.1"/>
    <property type="molecule type" value="Genomic_DNA"/>
</dbReference>
<evidence type="ECO:0008006" key="4">
    <source>
        <dbReference type="Google" id="ProtNLM"/>
    </source>
</evidence>
<reference evidence="2" key="1">
    <citation type="submission" date="2020-09" db="EMBL/GenBank/DDBJ databases">
        <authorList>
            <person name="Kikuchi T."/>
        </authorList>
    </citation>
    <scope>NUCLEOTIDE SEQUENCE</scope>
    <source>
        <strain evidence="2">SH1</strain>
    </source>
</reference>
<feature type="compositionally biased region" description="Polar residues" evidence="1">
    <location>
        <begin position="158"/>
        <end position="177"/>
    </location>
</feature>
<dbReference type="Proteomes" id="UP000614601">
    <property type="component" value="Unassembled WGS sequence"/>
</dbReference>
<comment type="caution">
    <text evidence="2">The sequence shown here is derived from an EMBL/GenBank/DDBJ whole genome shotgun (WGS) entry which is preliminary data.</text>
</comment>
<feature type="region of interest" description="Disordered" evidence="1">
    <location>
        <begin position="156"/>
        <end position="177"/>
    </location>
</feature>
<evidence type="ECO:0000313" key="3">
    <source>
        <dbReference type="Proteomes" id="UP000614601"/>
    </source>
</evidence>
<evidence type="ECO:0000256" key="1">
    <source>
        <dbReference type="SAM" id="MobiDB-lite"/>
    </source>
</evidence>
<organism evidence="2 3">
    <name type="scientific">Bursaphelenchus okinawaensis</name>
    <dbReference type="NCBI Taxonomy" id="465554"/>
    <lineage>
        <taxon>Eukaryota</taxon>
        <taxon>Metazoa</taxon>
        <taxon>Ecdysozoa</taxon>
        <taxon>Nematoda</taxon>
        <taxon>Chromadorea</taxon>
        <taxon>Rhabditida</taxon>
        <taxon>Tylenchina</taxon>
        <taxon>Tylenchomorpha</taxon>
        <taxon>Aphelenchoidea</taxon>
        <taxon>Aphelenchoididae</taxon>
        <taxon>Bursaphelenchus</taxon>
    </lineage>
</organism>
<keyword evidence="3" id="KW-1185">Reference proteome</keyword>
<dbReference type="AlphaFoldDB" id="A0A811KG08"/>
<protein>
    <recommendedName>
        <fullName evidence="4">CCR4-NOT transcription complex subunit 1 domain-containing protein</fullName>
    </recommendedName>
</protein>
<sequence length="177" mass="19492">MIRQATIAATTATGFVCVDRPVDFSLTVTSIFIQKYGELQETMKSEATELLLTTIREATPAFCRTQLEKAIQNSLVILLSINNLLTSGVNDIVQMASNATVDIATEYITKIACEEGRRALMLHLERRLDYRSGQPHVIKKLPLYLQQRYSVDDDTEGSLGSSGCLTPLSTDSGNMSI</sequence>